<evidence type="ECO:0000313" key="2">
    <source>
        <dbReference type="EMBL" id="GMH63396.1"/>
    </source>
</evidence>
<feature type="transmembrane region" description="Helical" evidence="1">
    <location>
        <begin position="340"/>
        <end position="357"/>
    </location>
</feature>
<organism evidence="2 3">
    <name type="scientific">Triparma strigata</name>
    <dbReference type="NCBI Taxonomy" id="1606541"/>
    <lineage>
        <taxon>Eukaryota</taxon>
        <taxon>Sar</taxon>
        <taxon>Stramenopiles</taxon>
        <taxon>Ochrophyta</taxon>
        <taxon>Bolidophyceae</taxon>
        <taxon>Parmales</taxon>
        <taxon>Triparmaceae</taxon>
        <taxon>Triparma</taxon>
    </lineage>
</organism>
<feature type="transmembrane region" description="Helical" evidence="1">
    <location>
        <begin position="6"/>
        <end position="25"/>
    </location>
</feature>
<dbReference type="EMBL" id="BRXY01000084">
    <property type="protein sequence ID" value="GMH63396.1"/>
    <property type="molecule type" value="Genomic_DNA"/>
</dbReference>
<proteinExistence type="predicted"/>
<evidence type="ECO:0000313" key="3">
    <source>
        <dbReference type="Proteomes" id="UP001165085"/>
    </source>
</evidence>
<reference evidence="3" key="1">
    <citation type="journal article" date="2023" name="Commun. Biol.">
        <title>Genome analysis of Parmales, the sister group of diatoms, reveals the evolutionary specialization of diatoms from phago-mixotrophs to photoautotrophs.</title>
        <authorList>
            <person name="Ban H."/>
            <person name="Sato S."/>
            <person name="Yoshikawa S."/>
            <person name="Yamada K."/>
            <person name="Nakamura Y."/>
            <person name="Ichinomiya M."/>
            <person name="Sato N."/>
            <person name="Blanc-Mathieu R."/>
            <person name="Endo H."/>
            <person name="Kuwata A."/>
            <person name="Ogata H."/>
        </authorList>
    </citation>
    <scope>NUCLEOTIDE SEQUENCE [LARGE SCALE GENOMIC DNA]</scope>
    <source>
        <strain evidence="3">NIES 3701</strain>
    </source>
</reference>
<keyword evidence="3" id="KW-1185">Reference proteome</keyword>
<feature type="transmembrane region" description="Helical" evidence="1">
    <location>
        <begin position="157"/>
        <end position="179"/>
    </location>
</feature>
<comment type="caution">
    <text evidence="2">The sequence shown here is derived from an EMBL/GenBank/DDBJ whole genome shotgun (WGS) entry which is preliminary data.</text>
</comment>
<dbReference type="AlphaFoldDB" id="A0A9W7A0K0"/>
<dbReference type="OrthoDB" id="412895at2759"/>
<feature type="transmembrane region" description="Helical" evidence="1">
    <location>
        <begin position="124"/>
        <end position="145"/>
    </location>
</feature>
<feature type="transmembrane region" description="Helical" evidence="1">
    <location>
        <begin position="296"/>
        <end position="320"/>
    </location>
</feature>
<dbReference type="Pfam" id="PF14023">
    <property type="entry name" value="Bestrophin-like"/>
    <property type="match status" value="1"/>
</dbReference>
<dbReference type="InterPro" id="IPR025333">
    <property type="entry name" value="DUF4239"/>
</dbReference>
<keyword evidence="1" id="KW-0472">Membrane</keyword>
<name>A0A9W7A0K0_9STRA</name>
<keyword evidence="1" id="KW-1133">Transmembrane helix</keyword>
<keyword evidence="1" id="KW-0812">Transmembrane</keyword>
<protein>
    <submittedName>
        <fullName evidence="2">Uncharacterized protein</fullName>
    </submittedName>
</protein>
<gene>
    <name evidence="2" type="ORF">TrST_g1623</name>
</gene>
<sequence>MHSRSLLPSYLSCFLLVSLLPFLLIQCSGFLHRRPCICSLIRCNAKSPLDASPPPQPNLNDYSEQEMSVFSASTRLLLDRRYAKNSPFKPANIDATPTIFDLSPPRKLTSSDPERRWLSLQFRAAVVVTAYVLFPPLVRVIFPLIDQSNFQVDQIVSSFVPGIAILFGTLCSLTANILYQRQARLQQTASEEASLLASITQDSLHLLRRPEHEQLRVAAAQSAADYIAILVGDSRGSEIMRVCLSDPVMEITNCVQEFEIWCDDDLGNSGALVSNLRTSLSEIGVLRARRLSDEALALPPTHFLILGLLSTLILAGFLLASLGSVGIDPITGVASPSFESNVLFAVLTGVYTLFFNFSRDLNSPFAGVYQIRRSQTASYLIKTKRVIVAAGINVDFGYDDDGNRQQQQ</sequence>
<dbReference type="Proteomes" id="UP001165085">
    <property type="component" value="Unassembled WGS sequence"/>
</dbReference>
<evidence type="ECO:0000256" key="1">
    <source>
        <dbReference type="SAM" id="Phobius"/>
    </source>
</evidence>
<accession>A0A9W7A0K0</accession>